<dbReference type="GO" id="GO:0009097">
    <property type="term" value="P:isoleucine biosynthetic process"/>
    <property type="evidence" value="ECO:0007669"/>
    <property type="project" value="UniProtKB-UniPathway"/>
</dbReference>
<dbReference type="PANTHER" id="PTHR42743:SF11">
    <property type="entry name" value="AMINODEOXYCHORISMATE LYASE"/>
    <property type="match status" value="1"/>
</dbReference>
<dbReference type="OrthoDB" id="9805628at2"/>
<dbReference type="FunFam" id="3.30.470.10:FF:000006">
    <property type="entry name" value="Branched-chain-amino-acid aminotransferase"/>
    <property type="match status" value="1"/>
</dbReference>
<comment type="catalytic activity">
    <reaction evidence="14 17">
        <text>L-leucine + 2-oxoglutarate = 4-methyl-2-oxopentanoate + L-glutamate</text>
        <dbReference type="Rhea" id="RHEA:18321"/>
        <dbReference type="ChEBI" id="CHEBI:16810"/>
        <dbReference type="ChEBI" id="CHEBI:17865"/>
        <dbReference type="ChEBI" id="CHEBI:29985"/>
        <dbReference type="ChEBI" id="CHEBI:57427"/>
        <dbReference type="EC" id="2.6.1.42"/>
    </reaction>
</comment>
<dbReference type="InterPro" id="IPR043132">
    <property type="entry name" value="BCAT-like_C"/>
</dbReference>
<dbReference type="InterPro" id="IPR005785">
    <property type="entry name" value="B_amino_transI"/>
</dbReference>
<dbReference type="GO" id="GO:0052655">
    <property type="term" value="F:L-valine-2-oxoglutarate transaminase activity"/>
    <property type="evidence" value="ECO:0007669"/>
    <property type="project" value="RHEA"/>
</dbReference>
<dbReference type="UniPathway" id="UPA00049">
    <property type="reaction ID" value="UER00062"/>
</dbReference>
<dbReference type="GO" id="GO:0052656">
    <property type="term" value="F:L-isoleucine-2-oxoglutarate transaminase activity"/>
    <property type="evidence" value="ECO:0007669"/>
    <property type="project" value="RHEA"/>
</dbReference>
<dbReference type="EC" id="2.6.1.42" evidence="17"/>
<comment type="pathway">
    <text evidence="3 17">Amino-acid biosynthesis; L-isoleucine biosynthesis; L-isoleucine from 2-oxobutanoate: step 4/4.</text>
</comment>
<dbReference type="GO" id="GO:0052654">
    <property type="term" value="F:L-leucine-2-oxoglutarate transaminase activity"/>
    <property type="evidence" value="ECO:0007669"/>
    <property type="project" value="RHEA"/>
</dbReference>
<dbReference type="KEGG" id="fmr:Fuma_05802"/>
<comment type="cofactor">
    <cofactor evidence="1 16">
        <name>pyridoxal 5'-phosphate</name>
        <dbReference type="ChEBI" id="CHEBI:597326"/>
    </cofactor>
</comment>
<dbReference type="PROSITE" id="PS00770">
    <property type="entry name" value="AA_TRANSFER_CLASS_4"/>
    <property type="match status" value="1"/>
</dbReference>
<evidence type="ECO:0000256" key="7">
    <source>
        <dbReference type="ARBA" id="ARBA00022576"/>
    </source>
</evidence>
<dbReference type="Gene3D" id="3.30.470.10">
    <property type="match status" value="1"/>
</dbReference>
<comment type="function">
    <text evidence="2 17">Acts on leucine, isoleucine and valine.</text>
</comment>
<comment type="catalytic activity">
    <reaction evidence="12 17">
        <text>L-valine + 2-oxoglutarate = 3-methyl-2-oxobutanoate + L-glutamate</text>
        <dbReference type="Rhea" id="RHEA:24813"/>
        <dbReference type="ChEBI" id="CHEBI:11851"/>
        <dbReference type="ChEBI" id="CHEBI:16810"/>
        <dbReference type="ChEBI" id="CHEBI:29985"/>
        <dbReference type="ChEBI" id="CHEBI:57762"/>
        <dbReference type="EC" id="2.6.1.42"/>
    </reaction>
</comment>
<comment type="catalytic activity">
    <reaction evidence="13 17">
        <text>L-isoleucine + 2-oxoglutarate = (S)-3-methyl-2-oxopentanoate + L-glutamate</text>
        <dbReference type="Rhea" id="RHEA:24801"/>
        <dbReference type="ChEBI" id="CHEBI:16810"/>
        <dbReference type="ChEBI" id="CHEBI:29985"/>
        <dbReference type="ChEBI" id="CHEBI:35146"/>
        <dbReference type="ChEBI" id="CHEBI:58045"/>
        <dbReference type="EC" id="2.6.1.42"/>
    </reaction>
</comment>
<evidence type="ECO:0000313" key="19">
    <source>
        <dbReference type="Proteomes" id="UP000187735"/>
    </source>
</evidence>
<gene>
    <name evidence="18" type="primary">ilvE_2</name>
    <name evidence="17" type="synonym">ilvE</name>
    <name evidence="18" type="ORF">Fuma_05802</name>
</gene>
<evidence type="ECO:0000256" key="17">
    <source>
        <dbReference type="RuleBase" id="RU364094"/>
    </source>
</evidence>
<dbReference type="SUPFAM" id="SSF56752">
    <property type="entry name" value="D-aminoacid aminotransferase-like PLP-dependent enzymes"/>
    <property type="match status" value="1"/>
</dbReference>
<dbReference type="InterPro" id="IPR001544">
    <property type="entry name" value="Aminotrans_IV"/>
</dbReference>
<evidence type="ECO:0000256" key="10">
    <source>
        <dbReference type="ARBA" id="ARBA00022898"/>
    </source>
</evidence>
<evidence type="ECO:0000256" key="13">
    <source>
        <dbReference type="ARBA" id="ARBA00048798"/>
    </source>
</evidence>
<comment type="pathway">
    <text evidence="4 17">Amino-acid biosynthesis; L-valine biosynthesis; L-valine from pyruvate: step 4/4.</text>
</comment>
<dbReference type="GO" id="GO:0009099">
    <property type="term" value="P:L-valine biosynthetic process"/>
    <property type="evidence" value="ECO:0007669"/>
    <property type="project" value="UniProtKB-UniPathway"/>
</dbReference>
<evidence type="ECO:0000256" key="15">
    <source>
        <dbReference type="RuleBase" id="RU004106"/>
    </source>
</evidence>
<evidence type="ECO:0000256" key="9">
    <source>
        <dbReference type="ARBA" id="ARBA00022679"/>
    </source>
</evidence>
<reference evidence="18 19" key="1">
    <citation type="journal article" date="2016" name="Front. Microbiol.">
        <title>Fuerstia marisgermanicae gen. nov., sp. nov., an Unusual Member of the Phylum Planctomycetes from the German Wadden Sea.</title>
        <authorList>
            <person name="Kohn T."/>
            <person name="Heuer A."/>
            <person name="Jogler M."/>
            <person name="Vollmers J."/>
            <person name="Boedeker C."/>
            <person name="Bunk B."/>
            <person name="Rast P."/>
            <person name="Borchert D."/>
            <person name="Glockner I."/>
            <person name="Freese H.M."/>
            <person name="Klenk H.P."/>
            <person name="Overmann J."/>
            <person name="Kaster A.K."/>
            <person name="Rohde M."/>
            <person name="Wiegand S."/>
            <person name="Jogler C."/>
        </authorList>
    </citation>
    <scope>NUCLEOTIDE SEQUENCE [LARGE SCALE GENOMIC DNA]</scope>
    <source>
        <strain evidence="18 19">NH11</strain>
    </source>
</reference>
<evidence type="ECO:0000256" key="2">
    <source>
        <dbReference type="ARBA" id="ARBA00003109"/>
    </source>
</evidence>
<dbReference type="RefSeq" id="WP_077027196.1">
    <property type="nucleotide sequence ID" value="NZ_CP017641.1"/>
</dbReference>
<keyword evidence="10 16" id="KW-0663">Pyridoxal phosphate</keyword>
<dbReference type="STRING" id="1891926.Fuma_05802"/>
<name>A0A1P8WQ05_9PLAN</name>
<evidence type="ECO:0000256" key="8">
    <source>
        <dbReference type="ARBA" id="ARBA00022605"/>
    </source>
</evidence>
<evidence type="ECO:0000256" key="6">
    <source>
        <dbReference type="ARBA" id="ARBA00009320"/>
    </source>
</evidence>
<dbReference type="Pfam" id="PF01063">
    <property type="entry name" value="Aminotran_4"/>
    <property type="match status" value="1"/>
</dbReference>
<evidence type="ECO:0000256" key="16">
    <source>
        <dbReference type="RuleBase" id="RU004516"/>
    </source>
</evidence>
<proteinExistence type="inferred from homology"/>
<keyword evidence="8 17" id="KW-0028">Amino-acid biosynthesis</keyword>
<sequence>MSLQIYLAGKLVPQEQAVVSVFDHGLLYGDGVFEGIRVYGGKVFLEKEHIVRLYESAHSIRLQIPITPDEMIQAVRDTVAANNIVDGYVRLVVTRGAGTLGIDPARTSNPQVIIIADTISLYPKEFYDNGLKLVTASTIRNHSGALSPRIKSLNYLNNIMAKIEGADAGTVEALMLNHKGEVAECTGDNIFIVKGGVLKTPPPDAGILEGLTRNAVMKLARDAGIEVREAPMVRHDIFIADECFLTGTAAEVIAVVSLDGRTIGSGKPGPVTAKLLDLFRQRTRA</sequence>
<dbReference type="InterPro" id="IPR043131">
    <property type="entry name" value="BCAT-like_N"/>
</dbReference>
<dbReference type="UniPathway" id="UPA00048">
    <property type="reaction ID" value="UER00073"/>
</dbReference>
<organism evidence="18 19">
    <name type="scientific">Fuerstiella marisgermanici</name>
    <dbReference type="NCBI Taxonomy" id="1891926"/>
    <lineage>
        <taxon>Bacteria</taxon>
        <taxon>Pseudomonadati</taxon>
        <taxon>Planctomycetota</taxon>
        <taxon>Planctomycetia</taxon>
        <taxon>Planctomycetales</taxon>
        <taxon>Planctomycetaceae</taxon>
        <taxon>Fuerstiella</taxon>
    </lineage>
</organism>
<dbReference type="AlphaFoldDB" id="A0A1P8WQ05"/>
<dbReference type="InterPro" id="IPR036038">
    <property type="entry name" value="Aminotransferase-like"/>
</dbReference>
<dbReference type="EMBL" id="CP017641">
    <property type="protein sequence ID" value="APZ96134.1"/>
    <property type="molecule type" value="Genomic_DNA"/>
</dbReference>
<dbReference type="InterPro" id="IPR050571">
    <property type="entry name" value="Class-IV_PLP-Dep_Aminotrnsfr"/>
</dbReference>
<evidence type="ECO:0000256" key="5">
    <source>
        <dbReference type="ARBA" id="ARBA00005072"/>
    </source>
</evidence>
<dbReference type="NCBIfam" id="NF006185">
    <property type="entry name" value="PRK08320.1"/>
    <property type="match status" value="1"/>
</dbReference>
<evidence type="ECO:0000256" key="12">
    <source>
        <dbReference type="ARBA" id="ARBA00048212"/>
    </source>
</evidence>
<accession>A0A1P8WQ05</accession>
<evidence type="ECO:0000256" key="1">
    <source>
        <dbReference type="ARBA" id="ARBA00001933"/>
    </source>
</evidence>
<evidence type="ECO:0000256" key="3">
    <source>
        <dbReference type="ARBA" id="ARBA00004824"/>
    </source>
</evidence>
<evidence type="ECO:0000313" key="18">
    <source>
        <dbReference type="EMBL" id="APZ96134.1"/>
    </source>
</evidence>
<comment type="similarity">
    <text evidence="6 15">Belongs to the class-IV pyridoxal-phosphate-dependent aminotransferase family.</text>
</comment>
<dbReference type="GO" id="GO:0009098">
    <property type="term" value="P:L-leucine biosynthetic process"/>
    <property type="evidence" value="ECO:0007669"/>
    <property type="project" value="UniProtKB-UniPathway"/>
</dbReference>
<evidence type="ECO:0000256" key="4">
    <source>
        <dbReference type="ARBA" id="ARBA00004931"/>
    </source>
</evidence>
<dbReference type="InterPro" id="IPR018300">
    <property type="entry name" value="Aminotrans_IV_CS"/>
</dbReference>
<dbReference type="CDD" id="cd01558">
    <property type="entry name" value="D-AAT_like"/>
    <property type="match status" value="1"/>
</dbReference>
<evidence type="ECO:0000256" key="11">
    <source>
        <dbReference type="ARBA" id="ARBA00023304"/>
    </source>
</evidence>
<dbReference type="FunFam" id="3.20.10.10:FF:000002">
    <property type="entry name" value="D-alanine aminotransferase"/>
    <property type="match status" value="1"/>
</dbReference>
<keyword evidence="11 17" id="KW-0100">Branched-chain amino acid biosynthesis</keyword>
<dbReference type="Gene3D" id="3.20.10.10">
    <property type="entry name" value="D-amino Acid Aminotransferase, subunit A, domain 2"/>
    <property type="match status" value="1"/>
</dbReference>
<dbReference type="NCBIfam" id="TIGR01122">
    <property type="entry name" value="ilvE_I"/>
    <property type="match status" value="1"/>
</dbReference>
<protein>
    <recommendedName>
        <fullName evidence="17">Branched-chain-amino-acid aminotransferase</fullName>
        <shortName evidence="17">BCAT</shortName>
        <ecNumber evidence="17">2.6.1.42</ecNumber>
    </recommendedName>
</protein>
<dbReference type="Proteomes" id="UP000187735">
    <property type="component" value="Chromosome"/>
</dbReference>
<keyword evidence="19" id="KW-1185">Reference proteome</keyword>
<keyword evidence="7 17" id="KW-0032">Aminotransferase</keyword>
<evidence type="ECO:0000256" key="14">
    <source>
        <dbReference type="ARBA" id="ARBA00049229"/>
    </source>
</evidence>
<dbReference type="UniPathway" id="UPA00047">
    <property type="reaction ID" value="UER00058"/>
</dbReference>
<comment type="pathway">
    <text evidence="5 17">Amino-acid biosynthesis; L-leucine biosynthesis; L-leucine from 3-methyl-2-oxobutanoate: step 4/4.</text>
</comment>
<dbReference type="PANTHER" id="PTHR42743">
    <property type="entry name" value="AMINO-ACID AMINOTRANSFERASE"/>
    <property type="match status" value="1"/>
</dbReference>
<dbReference type="GO" id="GO:0005829">
    <property type="term" value="C:cytosol"/>
    <property type="evidence" value="ECO:0007669"/>
    <property type="project" value="TreeGrafter"/>
</dbReference>
<keyword evidence="9 17" id="KW-0808">Transferase</keyword>